<gene>
    <name evidence="1" type="ORF">A2174_00365</name>
</gene>
<protein>
    <submittedName>
        <fullName evidence="1">Uncharacterized protein</fullName>
    </submittedName>
</protein>
<reference evidence="1 2" key="1">
    <citation type="journal article" date="2016" name="Nat. Commun.">
        <title>Thousands of microbial genomes shed light on interconnected biogeochemical processes in an aquifer system.</title>
        <authorList>
            <person name="Anantharaman K."/>
            <person name="Brown C.T."/>
            <person name="Hug L.A."/>
            <person name="Sharon I."/>
            <person name="Castelle C.J."/>
            <person name="Probst A.J."/>
            <person name="Thomas B.C."/>
            <person name="Singh A."/>
            <person name="Wilkins M.J."/>
            <person name="Karaoz U."/>
            <person name="Brodie E.L."/>
            <person name="Williams K.H."/>
            <person name="Hubbard S.S."/>
            <person name="Banfield J.F."/>
        </authorList>
    </citation>
    <scope>NUCLEOTIDE SEQUENCE [LARGE SCALE GENOMIC DNA]</scope>
</reference>
<evidence type="ECO:0000313" key="1">
    <source>
        <dbReference type="EMBL" id="OGZ33375.1"/>
    </source>
</evidence>
<proteinExistence type="predicted"/>
<organism evidence="1 2">
    <name type="scientific">Candidatus Portnoybacteria bacterium RBG_13_41_18</name>
    <dbReference type="NCBI Taxonomy" id="1801991"/>
    <lineage>
        <taxon>Bacteria</taxon>
        <taxon>Candidatus Portnoyibacteriota</taxon>
    </lineage>
</organism>
<name>A0A1G2F5M4_9BACT</name>
<accession>A0A1G2F5M4</accession>
<comment type="caution">
    <text evidence="1">The sequence shown here is derived from an EMBL/GenBank/DDBJ whole genome shotgun (WGS) entry which is preliminary data.</text>
</comment>
<dbReference type="AlphaFoldDB" id="A0A1G2F5M4"/>
<evidence type="ECO:0000313" key="2">
    <source>
        <dbReference type="Proteomes" id="UP000177725"/>
    </source>
</evidence>
<dbReference type="Proteomes" id="UP000177725">
    <property type="component" value="Unassembled WGS sequence"/>
</dbReference>
<sequence>MILPKVKKISLLVLLVLVSFVLSAVKFFSGGAKSSQAQAQCWTPPIPPEDPPAWTCSEASCGSAGSDCSCDY</sequence>
<dbReference type="EMBL" id="MHMV01000046">
    <property type="protein sequence ID" value="OGZ33375.1"/>
    <property type="molecule type" value="Genomic_DNA"/>
</dbReference>